<dbReference type="Pfam" id="PF12708">
    <property type="entry name" value="Pect-lyase_RHGA_epim"/>
    <property type="match status" value="1"/>
</dbReference>
<dbReference type="SUPFAM" id="SSF51126">
    <property type="entry name" value="Pectin lyase-like"/>
    <property type="match status" value="1"/>
</dbReference>
<dbReference type="AlphaFoldDB" id="A0AAX3WRC8"/>
<feature type="coiled-coil region" evidence="1">
    <location>
        <begin position="64"/>
        <end position="98"/>
    </location>
</feature>
<dbReference type="Proteomes" id="UP001178322">
    <property type="component" value="Chromosome"/>
</dbReference>
<dbReference type="EMBL" id="CP126101">
    <property type="protein sequence ID" value="WHY50250.1"/>
    <property type="molecule type" value="Genomic_DNA"/>
</dbReference>
<evidence type="ECO:0000259" key="2">
    <source>
        <dbReference type="Pfam" id="PF12708"/>
    </source>
</evidence>
<dbReference type="RefSeq" id="WP_283868933.1">
    <property type="nucleotide sequence ID" value="NZ_CP126101.1"/>
</dbReference>
<dbReference type="InterPro" id="IPR024535">
    <property type="entry name" value="RHGA/B-epi-like_pectate_lyase"/>
</dbReference>
<keyword evidence="1" id="KW-0175">Coiled coil</keyword>
<name>A0AAX3WRC8_9BACI</name>
<dbReference type="InterPro" id="IPR011050">
    <property type="entry name" value="Pectin_lyase_fold/virulence"/>
</dbReference>
<dbReference type="InterPro" id="IPR012334">
    <property type="entry name" value="Pectin_lyas_fold"/>
</dbReference>
<keyword evidence="3" id="KW-0378">Hydrolase</keyword>
<evidence type="ECO:0000313" key="4">
    <source>
        <dbReference type="Proteomes" id="UP001178322"/>
    </source>
</evidence>
<evidence type="ECO:0000313" key="3">
    <source>
        <dbReference type="EMBL" id="WHY50250.1"/>
    </source>
</evidence>
<organism evidence="3 4">
    <name type="scientific">Lysinibacillus pakistanensis</name>
    <dbReference type="NCBI Taxonomy" id="759811"/>
    <lineage>
        <taxon>Bacteria</taxon>
        <taxon>Bacillati</taxon>
        <taxon>Bacillota</taxon>
        <taxon>Bacilli</taxon>
        <taxon>Bacillales</taxon>
        <taxon>Bacillaceae</taxon>
        <taxon>Lysinibacillus</taxon>
    </lineage>
</organism>
<gene>
    <name evidence="3" type="ORF">QNH24_18220</name>
</gene>
<dbReference type="Gene3D" id="2.160.20.10">
    <property type="entry name" value="Single-stranded right-handed beta-helix, Pectin lyase-like"/>
    <property type="match status" value="1"/>
</dbReference>
<protein>
    <submittedName>
        <fullName evidence="3">Glycosyl hydrolase family 28-related protein</fullName>
    </submittedName>
</protein>
<sequence length="605" mass="65866">MASLNRLASNWSRVEREKLNTNWSIIENYLSNLQGQINLLTGGVDVQELINQINDILNQGNVIIGDLETALQEATTVIANAQNATTDAQNAAQEALNAINDMQAFINQFGNAETYDNGKLYKANNIVEFNGSGFICVQDTQGNTPPTLPIKRNDWWQLIAQRGVDGTGSVSKVAGKSPDVGGNVLLSPDDIGAASSENLNELQRVVTENLVETVRKGELVINVKDYGAKGDGIADDTVAFNKAIAETPNGGTLYISTGKYKITDELKITKPIRIRGSLAEDQGNTILKFNLDGKTGKVGIRVNNKVHGCAFEDFYMQYVGSETSHDGLLLDGIAGDYPNFIWYTKLSGLYVSGFANNYRFNNVCILSVVNCRSIGAKLNGFNQTGFATGVSFYSCYAQECAADGFKLVGAYYSGCFSCFSDGNKRGYVFENTLGGYVRDSGSESCQFFAIAVKNSSVYVDGITVIESGTDQTSIYRPTALYVESGSCNVKNLTEERLHPSNSRLYTILFEPGTRGTIETTGNELLGIYISYEGKCSVDGQYQTKGIPTGIDWKEKDIGKIVYNQNATEQGTEPNKYIIFGYRRMTSGNGNVLGTDWLPLKANIGN</sequence>
<dbReference type="GO" id="GO:0016787">
    <property type="term" value="F:hydrolase activity"/>
    <property type="evidence" value="ECO:0007669"/>
    <property type="project" value="UniProtKB-KW"/>
</dbReference>
<evidence type="ECO:0000256" key="1">
    <source>
        <dbReference type="SAM" id="Coils"/>
    </source>
</evidence>
<accession>A0AAX3WRC8</accession>
<reference evidence="3" key="1">
    <citation type="submission" date="2023-05" db="EMBL/GenBank/DDBJ databases">
        <title>Comparative genomics of Bacillaceae isolates and their secondary metabolite potential.</title>
        <authorList>
            <person name="Song L."/>
            <person name="Nielsen L.J."/>
            <person name="Mohite O."/>
            <person name="Xu X."/>
            <person name="Weber T."/>
            <person name="Kovacs A.T."/>
        </authorList>
    </citation>
    <scope>NUCLEOTIDE SEQUENCE</scope>
    <source>
        <strain evidence="3">LY1</strain>
    </source>
</reference>
<proteinExistence type="predicted"/>
<feature type="domain" description="Rhamnogalacturonase A/B/Epimerase-like pectate lyase" evidence="2">
    <location>
        <begin position="221"/>
        <end position="278"/>
    </location>
</feature>